<evidence type="ECO:0000313" key="10">
    <source>
        <dbReference type="EMBL" id="KAA0259483.1"/>
    </source>
</evidence>
<dbReference type="InterPro" id="IPR014729">
    <property type="entry name" value="Rossmann-like_a/b/a_fold"/>
</dbReference>
<dbReference type="SUPFAM" id="SSF52374">
    <property type="entry name" value="Nucleotidylyl transferase"/>
    <property type="match status" value="1"/>
</dbReference>
<protein>
    <recommendedName>
        <fullName evidence="7">Glutamate--tRNA ligase</fullName>
        <ecNumber evidence="7">6.1.1.17</ecNumber>
    </recommendedName>
    <alternativeName>
        <fullName evidence="7">Glutamyl-tRNA synthetase</fullName>
        <shortName evidence="7">GluRS</shortName>
    </alternativeName>
</protein>
<dbReference type="CDD" id="cd00808">
    <property type="entry name" value="GluRS_core"/>
    <property type="match status" value="1"/>
</dbReference>
<organism evidence="10 11">
    <name type="scientific">Deferribacter autotrophicus</name>
    <dbReference type="NCBI Taxonomy" id="500465"/>
    <lineage>
        <taxon>Bacteria</taxon>
        <taxon>Pseudomonadati</taxon>
        <taxon>Deferribacterota</taxon>
        <taxon>Deferribacteres</taxon>
        <taxon>Deferribacterales</taxon>
        <taxon>Deferribacteraceae</taxon>
        <taxon>Deferribacter</taxon>
    </lineage>
</organism>
<keyword evidence="3 7" id="KW-0547">Nucleotide-binding</keyword>
<dbReference type="PANTHER" id="PTHR43311">
    <property type="entry name" value="GLUTAMATE--TRNA LIGASE"/>
    <property type="match status" value="1"/>
</dbReference>
<feature type="short sequence motif" description="'HIGH' region" evidence="7">
    <location>
        <begin position="9"/>
        <end position="19"/>
    </location>
</feature>
<dbReference type="OrthoDB" id="9807503at2"/>
<comment type="caution">
    <text evidence="10">The sequence shown here is derived from an EMBL/GenBank/DDBJ whole genome shotgun (WGS) entry which is preliminary data.</text>
</comment>
<keyword evidence="7" id="KW-0963">Cytoplasm</keyword>
<dbReference type="InterPro" id="IPR000924">
    <property type="entry name" value="Glu/Gln-tRNA-synth"/>
</dbReference>
<dbReference type="PROSITE" id="PS00178">
    <property type="entry name" value="AA_TRNA_LIGASE_I"/>
    <property type="match status" value="1"/>
</dbReference>
<evidence type="ECO:0000259" key="8">
    <source>
        <dbReference type="Pfam" id="PF00749"/>
    </source>
</evidence>
<dbReference type="PRINTS" id="PR00987">
    <property type="entry name" value="TRNASYNTHGLU"/>
</dbReference>
<evidence type="ECO:0000256" key="1">
    <source>
        <dbReference type="ARBA" id="ARBA00007894"/>
    </source>
</evidence>
<dbReference type="EC" id="6.1.1.17" evidence="7"/>
<dbReference type="GO" id="GO:0005829">
    <property type="term" value="C:cytosol"/>
    <property type="evidence" value="ECO:0007669"/>
    <property type="project" value="TreeGrafter"/>
</dbReference>
<comment type="similarity">
    <text evidence="1 7">Belongs to the class-I aminoacyl-tRNA synthetase family. Glutamate--tRNA ligase type 1 subfamily.</text>
</comment>
<gene>
    <name evidence="7" type="primary">gltX</name>
    <name evidence="10" type="ORF">FHQ18_00995</name>
</gene>
<dbReference type="Proteomes" id="UP000322876">
    <property type="component" value="Unassembled WGS sequence"/>
</dbReference>
<dbReference type="InterPro" id="IPR045462">
    <property type="entry name" value="aa-tRNA-synth_I_cd-bd"/>
</dbReference>
<comment type="function">
    <text evidence="7">Catalyzes the attachment of glutamate to tRNA(Glu) in a two-step reaction: glutamate is first activated by ATP to form Glu-AMP and then transferred to the acceptor end of tRNA(Glu).</text>
</comment>
<keyword evidence="11" id="KW-1185">Reference proteome</keyword>
<comment type="subunit">
    <text evidence="7">Monomer.</text>
</comment>
<dbReference type="InterPro" id="IPR020058">
    <property type="entry name" value="Glu/Gln-tRNA-synth_Ib_cat-dom"/>
</dbReference>
<dbReference type="AlphaFoldDB" id="A0A5A8F7B1"/>
<dbReference type="Gene3D" id="1.10.10.350">
    <property type="match status" value="1"/>
</dbReference>
<dbReference type="GO" id="GO:0008270">
    <property type="term" value="F:zinc ion binding"/>
    <property type="evidence" value="ECO:0007669"/>
    <property type="project" value="InterPro"/>
</dbReference>
<name>A0A5A8F7B1_9BACT</name>
<evidence type="ECO:0000256" key="7">
    <source>
        <dbReference type="HAMAP-Rule" id="MF_00022"/>
    </source>
</evidence>
<evidence type="ECO:0000256" key="4">
    <source>
        <dbReference type="ARBA" id="ARBA00022840"/>
    </source>
</evidence>
<dbReference type="GO" id="GO:0004818">
    <property type="term" value="F:glutamate-tRNA ligase activity"/>
    <property type="evidence" value="ECO:0007669"/>
    <property type="project" value="UniProtKB-UniRule"/>
</dbReference>
<dbReference type="Pfam" id="PF00749">
    <property type="entry name" value="tRNA-synt_1c"/>
    <property type="match status" value="1"/>
</dbReference>
<evidence type="ECO:0000256" key="5">
    <source>
        <dbReference type="ARBA" id="ARBA00022917"/>
    </source>
</evidence>
<keyword evidence="2 7" id="KW-0436">Ligase</keyword>
<feature type="domain" description="Glutamyl/glutaminyl-tRNA synthetase class Ib catalytic" evidence="8">
    <location>
        <begin position="3"/>
        <end position="318"/>
    </location>
</feature>
<comment type="subcellular location">
    <subcellularLocation>
        <location evidence="7">Cytoplasm</location>
    </subcellularLocation>
</comment>
<dbReference type="PANTHER" id="PTHR43311:SF2">
    <property type="entry name" value="GLUTAMATE--TRNA LIGASE, MITOCHONDRIAL-RELATED"/>
    <property type="match status" value="1"/>
</dbReference>
<accession>A0A5A8F7B1</accession>
<dbReference type="InterPro" id="IPR001412">
    <property type="entry name" value="aa-tRNA-synth_I_CS"/>
</dbReference>
<dbReference type="Gene3D" id="3.40.50.620">
    <property type="entry name" value="HUPs"/>
    <property type="match status" value="1"/>
</dbReference>
<keyword evidence="4 7" id="KW-0067">ATP-binding</keyword>
<evidence type="ECO:0000256" key="2">
    <source>
        <dbReference type="ARBA" id="ARBA00022598"/>
    </source>
</evidence>
<evidence type="ECO:0000259" key="9">
    <source>
        <dbReference type="Pfam" id="PF19269"/>
    </source>
</evidence>
<comment type="caution">
    <text evidence="7">Lacks conserved residue(s) required for the propagation of feature annotation.</text>
</comment>
<dbReference type="InterPro" id="IPR004527">
    <property type="entry name" value="Glu-tRNA-ligase_bac/mito"/>
</dbReference>
<evidence type="ECO:0000313" key="11">
    <source>
        <dbReference type="Proteomes" id="UP000322876"/>
    </source>
</evidence>
<dbReference type="InterPro" id="IPR049940">
    <property type="entry name" value="GluQ/Sye"/>
</dbReference>
<feature type="domain" description="Aminoacyl-tRNA synthetase class I anticodon-binding" evidence="9">
    <location>
        <begin position="331"/>
        <end position="478"/>
    </location>
</feature>
<dbReference type="GO" id="GO:0005524">
    <property type="term" value="F:ATP binding"/>
    <property type="evidence" value="ECO:0007669"/>
    <property type="project" value="UniProtKB-UniRule"/>
</dbReference>
<keyword evidence="6 7" id="KW-0030">Aminoacyl-tRNA synthetase</keyword>
<dbReference type="GO" id="GO:0000049">
    <property type="term" value="F:tRNA binding"/>
    <property type="evidence" value="ECO:0007669"/>
    <property type="project" value="InterPro"/>
</dbReference>
<feature type="binding site" evidence="7">
    <location>
        <position position="252"/>
    </location>
    <ligand>
        <name>ATP</name>
        <dbReference type="ChEBI" id="CHEBI:30616"/>
    </ligand>
</feature>
<dbReference type="GO" id="GO:0006424">
    <property type="term" value="P:glutamyl-tRNA aminoacylation"/>
    <property type="evidence" value="ECO:0007669"/>
    <property type="project" value="UniProtKB-UniRule"/>
</dbReference>
<sequence>MAVRVRFAPSPTGHIHVGNVRTALFNYLFARNQKGSFILRIEDTDLERSTLESEKLIYEDLQWLGLDWDEGPIKGGDYGPYKQTERFDIYKKYVQKLLDEGKAYKCFCSKEELEEMKEKALKEGKPPRYNGKCRNLTPQEIEALEKEGKKASIRFKVEDEEVTIYDIIKGEITFKTDAFGDFIIVRPDGTPVYNFVVVIDDALMKITHVIRGDDHLSNTPKQVLIYRALGFEVPKFAHIPMILGPDHSKLSKRHGDTSVNQFREKGYLPEALFNYLALLSWSHPEEKEVLSKEELIEAFSLDRVSKSAAVFDFEKLKWMNGIYIRNKSKEELAKLCVPYLVSSGLVNEAYVEENFDLLADMIESVKDNLELLSDISQYIEVYFKLNTVFDEKAKELLALETSIPVLKTFLSEIEKVDKLDEQIYKSIVKNVQKSTGAKGKSLFMVIRIGVSGLTKGPELDKLVINLGKDEVIKRVKEVLELIEKQ</sequence>
<feature type="short sequence motif" description="'KMSKS' region" evidence="7">
    <location>
        <begin position="249"/>
        <end position="253"/>
    </location>
</feature>
<evidence type="ECO:0000256" key="3">
    <source>
        <dbReference type="ARBA" id="ARBA00022741"/>
    </source>
</evidence>
<dbReference type="InterPro" id="IPR033910">
    <property type="entry name" value="GluRS_core"/>
</dbReference>
<dbReference type="InterPro" id="IPR008925">
    <property type="entry name" value="aa_tRNA-synth_I_cd-bd_sf"/>
</dbReference>
<dbReference type="RefSeq" id="WP_149265303.1">
    <property type="nucleotide sequence ID" value="NZ_VFJB01000001.1"/>
</dbReference>
<keyword evidence="5 7" id="KW-0648">Protein biosynthesis</keyword>
<dbReference type="Pfam" id="PF19269">
    <property type="entry name" value="Anticodon_2"/>
    <property type="match status" value="1"/>
</dbReference>
<dbReference type="HAMAP" id="MF_00022">
    <property type="entry name" value="Glu_tRNA_synth_type1"/>
    <property type="match status" value="1"/>
</dbReference>
<dbReference type="InterPro" id="IPR020751">
    <property type="entry name" value="aa-tRNA-synth_I_codon-bd_sub2"/>
</dbReference>
<dbReference type="EMBL" id="VFJB01000001">
    <property type="protein sequence ID" value="KAA0259483.1"/>
    <property type="molecule type" value="Genomic_DNA"/>
</dbReference>
<dbReference type="SUPFAM" id="SSF48163">
    <property type="entry name" value="An anticodon-binding domain of class I aminoacyl-tRNA synthetases"/>
    <property type="match status" value="1"/>
</dbReference>
<proteinExistence type="inferred from homology"/>
<evidence type="ECO:0000256" key="6">
    <source>
        <dbReference type="ARBA" id="ARBA00023146"/>
    </source>
</evidence>
<dbReference type="NCBIfam" id="NF004315">
    <property type="entry name" value="PRK05710.1-4"/>
    <property type="match status" value="1"/>
</dbReference>
<dbReference type="NCBIfam" id="TIGR00464">
    <property type="entry name" value="gltX_bact"/>
    <property type="match status" value="1"/>
</dbReference>
<reference evidence="10 11" key="1">
    <citation type="submission" date="2019-06" db="EMBL/GenBank/DDBJ databases">
        <title>Genomic insights into carbon and energy metabolism of Deferribacter autotrophicus revealed new metabolic traits in the phylum Deferribacteres.</title>
        <authorList>
            <person name="Slobodkin A.I."/>
            <person name="Slobodkina G.B."/>
            <person name="Allioux M."/>
            <person name="Alain K."/>
            <person name="Jebbar M."/>
            <person name="Shadrin V."/>
            <person name="Kublanov I.V."/>
            <person name="Toshchakov S.V."/>
            <person name="Bonch-Osmolovskaya E.A."/>
        </authorList>
    </citation>
    <scope>NUCLEOTIDE SEQUENCE [LARGE SCALE GENOMIC DNA]</scope>
    <source>
        <strain evidence="10 11">SL50</strain>
    </source>
</reference>
<comment type="catalytic activity">
    <reaction evidence="7">
        <text>tRNA(Glu) + L-glutamate + ATP = L-glutamyl-tRNA(Glu) + AMP + diphosphate</text>
        <dbReference type="Rhea" id="RHEA:23540"/>
        <dbReference type="Rhea" id="RHEA-COMP:9663"/>
        <dbReference type="Rhea" id="RHEA-COMP:9680"/>
        <dbReference type="ChEBI" id="CHEBI:29985"/>
        <dbReference type="ChEBI" id="CHEBI:30616"/>
        <dbReference type="ChEBI" id="CHEBI:33019"/>
        <dbReference type="ChEBI" id="CHEBI:78442"/>
        <dbReference type="ChEBI" id="CHEBI:78520"/>
        <dbReference type="ChEBI" id="CHEBI:456215"/>
        <dbReference type="EC" id="6.1.1.17"/>
    </reaction>
</comment>
<dbReference type="FunFam" id="3.40.50.620:FF:000045">
    <property type="entry name" value="Glutamate--tRNA ligase, mitochondrial"/>
    <property type="match status" value="1"/>
</dbReference>